<proteinExistence type="predicted"/>
<dbReference type="Pfam" id="PF13671">
    <property type="entry name" value="AAA_33"/>
    <property type="match status" value="1"/>
</dbReference>
<dbReference type="PANTHER" id="PTHR37807">
    <property type="entry name" value="OS07G0160300 PROTEIN"/>
    <property type="match status" value="1"/>
</dbReference>
<name>A0A921NAJ9_9BACL</name>
<dbReference type="InterPro" id="IPR027417">
    <property type="entry name" value="P-loop_NTPase"/>
</dbReference>
<keyword evidence="1" id="KW-0547">Nucleotide-binding</keyword>
<accession>A0A921NAJ9</accession>
<keyword evidence="1" id="KW-0067">ATP-binding</keyword>
<dbReference type="SUPFAM" id="SSF52540">
    <property type="entry name" value="P-loop containing nucleoside triphosphate hydrolases"/>
    <property type="match status" value="1"/>
</dbReference>
<dbReference type="Gene3D" id="3.40.50.300">
    <property type="entry name" value="P-loop containing nucleotide triphosphate hydrolases"/>
    <property type="match status" value="1"/>
</dbReference>
<dbReference type="AlphaFoldDB" id="A0A921NAJ9"/>
<reference evidence="1" key="1">
    <citation type="journal article" date="2021" name="PeerJ">
        <title>Extensive microbial diversity within the chicken gut microbiome revealed by metagenomics and culture.</title>
        <authorList>
            <person name="Gilroy R."/>
            <person name="Ravi A."/>
            <person name="Getino M."/>
            <person name="Pursley I."/>
            <person name="Horton D.L."/>
            <person name="Alikhan N.F."/>
            <person name="Baker D."/>
            <person name="Gharbi K."/>
            <person name="Hall N."/>
            <person name="Watson M."/>
            <person name="Adriaenssens E.M."/>
            <person name="Foster-Nyarko E."/>
            <person name="Jarju S."/>
            <person name="Secka A."/>
            <person name="Antonio M."/>
            <person name="Oren A."/>
            <person name="Chaudhuri R.R."/>
            <person name="La Ragione R."/>
            <person name="Hildebrand F."/>
            <person name="Pallen M.J."/>
        </authorList>
    </citation>
    <scope>NUCLEOTIDE SEQUENCE</scope>
    <source>
        <strain evidence="1">CHK160-4876</strain>
    </source>
</reference>
<gene>
    <name evidence="1" type="ORF">K8V30_00015</name>
</gene>
<organism evidence="1 2">
    <name type="scientific">Metalysinibacillus jejuensis</name>
    <dbReference type="NCBI Taxonomy" id="914327"/>
    <lineage>
        <taxon>Bacteria</taxon>
        <taxon>Bacillati</taxon>
        <taxon>Bacillota</taxon>
        <taxon>Bacilli</taxon>
        <taxon>Bacillales</taxon>
        <taxon>Caryophanaceae</taxon>
        <taxon>Metalysinibacillus</taxon>
    </lineage>
</organism>
<dbReference type="PANTHER" id="PTHR37807:SF3">
    <property type="entry name" value="OS07G0160300 PROTEIN"/>
    <property type="match status" value="1"/>
</dbReference>
<comment type="caution">
    <text evidence="1">The sequence shown here is derived from an EMBL/GenBank/DDBJ whole genome shotgun (WGS) entry which is preliminary data.</text>
</comment>
<evidence type="ECO:0000313" key="1">
    <source>
        <dbReference type="EMBL" id="HJH10079.1"/>
    </source>
</evidence>
<dbReference type="EMBL" id="DYTV01000001">
    <property type="protein sequence ID" value="HJH10079.1"/>
    <property type="molecule type" value="Genomic_DNA"/>
</dbReference>
<evidence type="ECO:0000313" key="2">
    <source>
        <dbReference type="Proteomes" id="UP000700212"/>
    </source>
</evidence>
<dbReference type="GO" id="GO:0005524">
    <property type="term" value="F:ATP binding"/>
    <property type="evidence" value="ECO:0007669"/>
    <property type="project" value="UniProtKB-KW"/>
</dbReference>
<dbReference type="Proteomes" id="UP000700212">
    <property type="component" value="Unassembled WGS sequence"/>
</dbReference>
<protein>
    <submittedName>
        <fullName evidence="1">ATP-binding protein</fullName>
    </submittedName>
</protein>
<sequence>MSKPNIVLMVGATGVGKSFIGKMIAKKKGYGYIDKDTATSPLVERYLAACSPTNDSHDRESAFYKNEVRPLEYQTILAIVEDNIKLGNSVVLTAGFEQEIIDADYLRSNAQMSRLREQANIIVVKVRVDSKTLLTRLIKRNEQRDKWKLANWDAYVKEVEGLKVAWDESDYTQLVFDNSDMLPVLYELKIEGLIQSIS</sequence>
<reference evidence="1" key="2">
    <citation type="submission" date="2021-09" db="EMBL/GenBank/DDBJ databases">
        <authorList>
            <person name="Gilroy R."/>
        </authorList>
    </citation>
    <scope>NUCLEOTIDE SEQUENCE</scope>
    <source>
        <strain evidence="1">CHK160-4876</strain>
    </source>
</reference>